<evidence type="ECO:0000313" key="3">
    <source>
        <dbReference type="EMBL" id="KAB1061819.1"/>
    </source>
</evidence>
<sequence length="241" mass="28190">MKWLRETAFTAPLFQTSKRNAILWISITILLILKIYEGDHKFFTEHFQHLNDGSEWFLWYKWLWHHGASLLLFFLIPVLTIKLVLKEKLADFGLKIGDYKVGLKATLITFIIMPFIIYNSAQNPEHREFYSSHFPLDLATQSGWMFVLWAVSYLPHYIGWEFFFRGFIQFGFKEKMGLFGAIMFQTLLTALMHIGKPEGETWGAVAGGIYMGLLTFRTGSIYYALIFHFYLGLLNTYFCSL</sequence>
<dbReference type="GO" id="GO:0080120">
    <property type="term" value="P:CAAX-box protein maturation"/>
    <property type="evidence" value="ECO:0007669"/>
    <property type="project" value="UniProtKB-ARBA"/>
</dbReference>
<dbReference type="GO" id="GO:0006508">
    <property type="term" value="P:proteolysis"/>
    <property type="evidence" value="ECO:0007669"/>
    <property type="project" value="UniProtKB-KW"/>
</dbReference>
<keyword evidence="3" id="KW-0378">Hydrolase</keyword>
<comment type="caution">
    <text evidence="3">The sequence shown here is derived from an EMBL/GenBank/DDBJ whole genome shotgun (WGS) entry which is preliminary data.</text>
</comment>
<accession>A0A6N6M1D4</accession>
<feature type="transmembrane region" description="Helical" evidence="1">
    <location>
        <begin position="62"/>
        <end position="81"/>
    </location>
</feature>
<reference evidence="3 4" key="1">
    <citation type="submission" date="2019-09" db="EMBL/GenBank/DDBJ databases">
        <title>Genomes of Cryomorphaceae.</title>
        <authorList>
            <person name="Bowman J.P."/>
        </authorList>
    </citation>
    <scope>NUCLEOTIDE SEQUENCE [LARGE SCALE GENOMIC DNA]</scope>
    <source>
        <strain evidence="3 4">KCTC 52047</strain>
    </source>
</reference>
<keyword evidence="3" id="KW-0482">Metalloprotease</keyword>
<dbReference type="InterPro" id="IPR003675">
    <property type="entry name" value="Rce1/LyrA-like_dom"/>
</dbReference>
<evidence type="ECO:0000256" key="1">
    <source>
        <dbReference type="SAM" id="Phobius"/>
    </source>
</evidence>
<organism evidence="3 4">
    <name type="scientific">Salibacter halophilus</name>
    <dbReference type="NCBI Taxonomy" id="1803916"/>
    <lineage>
        <taxon>Bacteria</taxon>
        <taxon>Pseudomonadati</taxon>
        <taxon>Bacteroidota</taxon>
        <taxon>Flavobacteriia</taxon>
        <taxon>Flavobacteriales</taxon>
        <taxon>Salibacteraceae</taxon>
        <taxon>Salibacter</taxon>
    </lineage>
</organism>
<feature type="transmembrane region" description="Helical" evidence="1">
    <location>
        <begin position="21"/>
        <end position="36"/>
    </location>
</feature>
<evidence type="ECO:0000313" key="4">
    <source>
        <dbReference type="Proteomes" id="UP000435357"/>
    </source>
</evidence>
<feature type="transmembrane region" description="Helical" evidence="1">
    <location>
        <begin position="101"/>
        <end position="121"/>
    </location>
</feature>
<evidence type="ECO:0000259" key="2">
    <source>
        <dbReference type="Pfam" id="PF02517"/>
    </source>
</evidence>
<protein>
    <submittedName>
        <fullName evidence="3">CPBP family intramembrane metalloprotease</fullName>
    </submittedName>
</protein>
<keyword evidence="1" id="KW-0812">Transmembrane</keyword>
<dbReference type="Proteomes" id="UP000435357">
    <property type="component" value="Unassembled WGS sequence"/>
</dbReference>
<keyword evidence="3" id="KW-0645">Protease</keyword>
<feature type="transmembrane region" description="Helical" evidence="1">
    <location>
        <begin position="176"/>
        <end position="195"/>
    </location>
</feature>
<feature type="transmembrane region" description="Helical" evidence="1">
    <location>
        <begin position="220"/>
        <end position="238"/>
    </location>
</feature>
<proteinExistence type="predicted"/>
<dbReference type="Pfam" id="PF02517">
    <property type="entry name" value="Rce1-like"/>
    <property type="match status" value="1"/>
</dbReference>
<feature type="domain" description="CAAX prenyl protease 2/Lysostaphin resistance protein A-like" evidence="2">
    <location>
        <begin position="144"/>
        <end position="230"/>
    </location>
</feature>
<feature type="transmembrane region" description="Helical" evidence="1">
    <location>
        <begin position="141"/>
        <end position="164"/>
    </location>
</feature>
<dbReference type="GO" id="GO:0008237">
    <property type="term" value="F:metallopeptidase activity"/>
    <property type="evidence" value="ECO:0007669"/>
    <property type="project" value="UniProtKB-KW"/>
</dbReference>
<keyword evidence="4" id="KW-1185">Reference proteome</keyword>
<dbReference type="OrthoDB" id="5525190at2"/>
<dbReference type="AlphaFoldDB" id="A0A6N6M1D4"/>
<gene>
    <name evidence="3" type="ORF">F3059_13425</name>
</gene>
<dbReference type="EMBL" id="WACR01000014">
    <property type="protein sequence ID" value="KAB1061819.1"/>
    <property type="molecule type" value="Genomic_DNA"/>
</dbReference>
<keyword evidence="1" id="KW-1133">Transmembrane helix</keyword>
<dbReference type="GO" id="GO:0004175">
    <property type="term" value="F:endopeptidase activity"/>
    <property type="evidence" value="ECO:0007669"/>
    <property type="project" value="UniProtKB-ARBA"/>
</dbReference>
<name>A0A6N6M1D4_9FLAO</name>
<dbReference type="RefSeq" id="WP_151170151.1">
    <property type="nucleotide sequence ID" value="NZ_WACR01000014.1"/>
</dbReference>
<keyword evidence="1" id="KW-0472">Membrane</keyword>